<sequence>MEVGDKDYPPMLAPEGSSETTVEGYMENYKNVSQDIKNQLDAEAEAIQIILTEIDNDIYSTVDACPNTCEMLKAIERLKQGESINVQDLETNLYWEFGKFTSRDGKTLESPQQAATRNKGKAFVNSPQPTYDQEPEMVAEDDALSKEKEIDKLMAQGCQKPKWAKDAAYPKEKMLSYAANNSRPIFDVEPLQKVQNDNDNYNVFTNDKEDPEQPEPVNDIYPDEKGDTNITTDSLDMNNNRGENDQDDDDLAKERDLLPSLIKKLKCKIDESKDCNTMLESSNKTLVDRLKREIEDFKNKNKCLESSNNHFKEANTKLSKNNQLMLKDLKKFQTKLDRYHHVNYASKMEFDCAQDKGELILYKMSAEKSFNEYNRKINDLNQTITEMKRELFAHQETISIMSQEKEAQKKFYKFVKTKKLKRKCMLNDNHDLCVLHYINGVNSRTKMPMAVPISTKEPKRNVNQSVATPLMKKVAAESTNQKPKSKIRKQYEHRFVRKYYGGLLVRTNSGLSYTVSGKDNGKNILKLIDEGPFKMGKFKETLAEGALHLGPERDRVFVDLTPEEKERFKADICATNILLQGSELMKDERKSQLYDEFEQFRQNNGETINEYYVRGLKTSTYDQLYAYLKQHEAHANENKMMLERYNQHAIDPLTFISNVSPQQYPTQSSAILQYAYVPPVTHQPKFANNTQFDLGLTSTDESIENLTKTVSLLIQSYKTHLPHTSNQLRPSSNTKNQATVQNNRVVLDEEQLLFIAGGQTNMFDDDVDEAPVQDLALNEENVFQADQCVASESDVDEAPTAQTMFMANLSSADPIYNEAGPSYDSDILSEYMKNKTEKVVQSNVSSVSNDALMMIINDMHEQAVQCVSANELYRVVNVS</sequence>
<protein>
    <recommendedName>
        <fullName evidence="4">Integrase, catalytic region, zinc finger, CCHC-type, peptidase aspartic, catalytic</fullName>
    </recommendedName>
</protein>
<keyword evidence="1" id="KW-0175">Coiled coil</keyword>
<feature type="region of interest" description="Disordered" evidence="2">
    <location>
        <begin position="193"/>
        <end position="252"/>
    </location>
</feature>
<dbReference type="EMBL" id="BKCJ010007948">
    <property type="protein sequence ID" value="GEU79798.1"/>
    <property type="molecule type" value="Genomic_DNA"/>
</dbReference>
<evidence type="ECO:0000313" key="3">
    <source>
        <dbReference type="EMBL" id="GEU79798.1"/>
    </source>
</evidence>
<name>A0A6L2N0R2_TANCI</name>
<evidence type="ECO:0000256" key="2">
    <source>
        <dbReference type="SAM" id="MobiDB-lite"/>
    </source>
</evidence>
<organism evidence="3">
    <name type="scientific">Tanacetum cinerariifolium</name>
    <name type="common">Dalmatian daisy</name>
    <name type="synonym">Chrysanthemum cinerariifolium</name>
    <dbReference type="NCBI Taxonomy" id="118510"/>
    <lineage>
        <taxon>Eukaryota</taxon>
        <taxon>Viridiplantae</taxon>
        <taxon>Streptophyta</taxon>
        <taxon>Embryophyta</taxon>
        <taxon>Tracheophyta</taxon>
        <taxon>Spermatophyta</taxon>
        <taxon>Magnoliopsida</taxon>
        <taxon>eudicotyledons</taxon>
        <taxon>Gunneridae</taxon>
        <taxon>Pentapetalae</taxon>
        <taxon>asterids</taxon>
        <taxon>campanulids</taxon>
        <taxon>Asterales</taxon>
        <taxon>Asteraceae</taxon>
        <taxon>Asteroideae</taxon>
        <taxon>Anthemideae</taxon>
        <taxon>Anthemidinae</taxon>
        <taxon>Tanacetum</taxon>
    </lineage>
</organism>
<evidence type="ECO:0000256" key="1">
    <source>
        <dbReference type="SAM" id="Coils"/>
    </source>
</evidence>
<feature type="compositionally biased region" description="Polar residues" evidence="2">
    <location>
        <begin position="193"/>
        <end position="205"/>
    </location>
</feature>
<gene>
    <name evidence="3" type="ORF">Tci_051776</name>
</gene>
<proteinExistence type="predicted"/>
<dbReference type="AlphaFoldDB" id="A0A6L2N0R2"/>
<evidence type="ECO:0008006" key="4">
    <source>
        <dbReference type="Google" id="ProtNLM"/>
    </source>
</evidence>
<reference evidence="3" key="1">
    <citation type="journal article" date="2019" name="Sci. Rep.">
        <title>Draft genome of Tanacetum cinerariifolium, the natural source of mosquito coil.</title>
        <authorList>
            <person name="Yamashiro T."/>
            <person name="Shiraishi A."/>
            <person name="Satake H."/>
            <person name="Nakayama K."/>
        </authorList>
    </citation>
    <scope>NUCLEOTIDE SEQUENCE</scope>
</reference>
<accession>A0A6L2N0R2</accession>
<feature type="coiled-coil region" evidence="1">
    <location>
        <begin position="287"/>
        <end position="314"/>
    </location>
</feature>
<feature type="coiled-coil region" evidence="1">
    <location>
        <begin position="363"/>
        <end position="397"/>
    </location>
</feature>
<comment type="caution">
    <text evidence="3">The sequence shown here is derived from an EMBL/GenBank/DDBJ whole genome shotgun (WGS) entry which is preliminary data.</text>
</comment>
<feature type="compositionally biased region" description="Polar residues" evidence="2">
    <location>
        <begin position="228"/>
        <end position="241"/>
    </location>
</feature>